<evidence type="ECO:0000256" key="6">
    <source>
        <dbReference type="SAM" id="Phobius"/>
    </source>
</evidence>
<evidence type="ECO:0000256" key="4">
    <source>
        <dbReference type="ARBA" id="ARBA00023136"/>
    </source>
</evidence>
<accession>L8GEX6</accession>
<name>L8GEX6_ACACF</name>
<dbReference type="EMBL" id="KB008148">
    <property type="protein sequence ID" value="ELR11605.1"/>
    <property type="molecule type" value="Genomic_DNA"/>
</dbReference>
<dbReference type="GO" id="GO:0070072">
    <property type="term" value="P:vacuolar proton-transporting V-type ATPase complex assembly"/>
    <property type="evidence" value="ECO:0007669"/>
    <property type="project" value="InterPro"/>
</dbReference>
<dbReference type="AlphaFoldDB" id="L8GEX6"/>
<evidence type="ECO:0000313" key="8">
    <source>
        <dbReference type="Proteomes" id="UP000011083"/>
    </source>
</evidence>
<reference evidence="7 8" key="1">
    <citation type="journal article" date="2013" name="Genome Biol.">
        <title>Genome of Acanthamoeba castellanii highlights extensive lateral gene transfer and early evolution of tyrosine kinase signaling.</title>
        <authorList>
            <person name="Clarke M."/>
            <person name="Lohan A.J."/>
            <person name="Liu B."/>
            <person name="Lagkouvardos I."/>
            <person name="Roy S."/>
            <person name="Zafar N."/>
            <person name="Bertelli C."/>
            <person name="Schilde C."/>
            <person name="Kianianmomeni A."/>
            <person name="Burglin T.R."/>
            <person name="Frech C."/>
            <person name="Turcotte B."/>
            <person name="Kopec K.O."/>
            <person name="Synnott J.M."/>
            <person name="Choo C."/>
            <person name="Paponov I."/>
            <person name="Finkler A."/>
            <person name="Soon Heng Tan C."/>
            <person name="Hutchins A.P."/>
            <person name="Weinmeier T."/>
            <person name="Rattei T."/>
            <person name="Chu J.S."/>
            <person name="Gimenez G."/>
            <person name="Irimia M."/>
            <person name="Rigden D.J."/>
            <person name="Fitzpatrick D.A."/>
            <person name="Lorenzo-Morales J."/>
            <person name="Bateman A."/>
            <person name="Chiu C.H."/>
            <person name="Tang P."/>
            <person name="Hegemann P."/>
            <person name="Fromm H."/>
            <person name="Raoult D."/>
            <person name="Greub G."/>
            <person name="Miranda-Saavedra D."/>
            <person name="Chen N."/>
            <person name="Nash P."/>
            <person name="Ginger M.L."/>
            <person name="Horn M."/>
            <person name="Schaap P."/>
            <person name="Caler L."/>
            <person name="Loftus B."/>
        </authorList>
    </citation>
    <scope>NUCLEOTIDE SEQUENCE [LARGE SCALE GENOMIC DNA]</scope>
    <source>
        <strain evidence="7 8">Neff</strain>
    </source>
</reference>
<sequence>MYATVAMILLPVPTYFLAYYVAPQALGMELSENAKAVVAGVSAVAMVQTVIIGYIIAAFRE</sequence>
<dbReference type="RefSeq" id="XP_004333618.1">
    <property type="nucleotide sequence ID" value="XM_004333570.1"/>
</dbReference>
<evidence type="ECO:0000256" key="5">
    <source>
        <dbReference type="ARBA" id="ARBA00023329"/>
    </source>
</evidence>
<dbReference type="KEGG" id="acan:ACA1_258680"/>
<protein>
    <submittedName>
        <fullName evidence="7">Uncharacterized protein</fullName>
    </submittedName>
</protein>
<evidence type="ECO:0000313" key="7">
    <source>
        <dbReference type="EMBL" id="ELR11605.1"/>
    </source>
</evidence>
<gene>
    <name evidence="7" type="ORF">ACA1_258680</name>
</gene>
<dbReference type="Proteomes" id="UP000011083">
    <property type="component" value="Unassembled WGS sequence"/>
</dbReference>
<keyword evidence="5" id="KW-0968">Cytoplasmic vesicle</keyword>
<keyword evidence="2" id="KW-0256">Endoplasmic reticulum</keyword>
<evidence type="ECO:0000256" key="2">
    <source>
        <dbReference type="ARBA" id="ARBA00022824"/>
    </source>
</evidence>
<dbReference type="VEuPathDB" id="AmoebaDB:ACA1_258680"/>
<dbReference type="Pfam" id="PF09446">
    <property type="entry name" value="VMA21"/>
    <property type="match status" value="1"/>
</dbReference>
<dbReference type="GeneID" id="14912141"/>
<feature type="transmembrane region" description="Helical" evidence="6">
    <location>
        <begin position="34"/>
        <end position="59"/>
    </location>
</feature>
<dbReference type="GO" id="GO:0031410">
    <property type="term" value="C:cytoplasmic vesicle"/>
    <property type="evidence" value="ECO:0007669"/>
    <property type="project" value="UniProtKB-KW"/>
</dbReference>
<proteinExistence type="predicted"/>
<keyword evidence="1 6" id="KW-0812">Transmembrane</keyword>
<evidence type="ECO:0000256" key="1">
    <source>
        <dbReference type="ARBA" id="ARBA00022692"/>
    </source>
</evidence>
<keyword evidence="8" id="KW-1185">Reference proteome</keyword>
<dbReference type="InterPro" id="IPR019013">
    <property type="entry name" value="Vma21"/>
</dbReference>
<organism evidence="7 8">
    <name type="scientific">Acanthamoeba castellanii (strain ATCC 30010 / Neff)</name>
    <dbReference type="NCBI Taxonomy" id="1257118"/>
    <lineage>
        <taxon>Eukaryota</taxon>
        <taxon>Amoebozoa</taxon>
        <taxon>Discosea</taxon>
        <taxon>Longamoebia</taxon>
        <taxon>Centramoebida</taxon>
        <taxon>Acanthamoebidae</taxon>
        <taxon>Acanthamoeba</taxon>
    </lineage>
</organism>
<keyword evidence="3 6" id="KW-1133">Transmembrane helix</keyword>
<keyword evidence="4 6" id="KW-0472">Membrane</keyword>
<evidence type="ECO:0000256" key="3">
    <source>
        <dbReference type="ARBA" id="ARBA00022989"/>
    </source>
</evidence>